<protein>
    <submittedName>
        <fullName evidence="2">Uncharacterized protein</fullName>
    </submittedName>
</protein>
<dbReference type="EMBL" id="JAGTXO010000048">
    <property type="protein sequence ID" value="KAG8458733.1"/>
    <property type="molecule type" value="Genomic_DNA"/>
</dbReference>
<keyword evidence="1" id="KW-1133">Transmembrane helix</keyword>
<evidence type="ECO:0000256" key="1">
    <source>
        <dbReference type="SAM" id="Phobius"/>
    </source>
</evidence>
<comment type="caution">
    <text evidence="2">The sequence shown here is derived from an EMBL/GenBank/DDBJ whole genome shotgun (WGS) entry which is preliminary data.</text>
</comment>
<dbReference type="Proteomes" id="UP000751190">
    <property type="component" value="Unassembled WGS sequence"/>
</dbReference>
<dbReference type="AlphaFoldDB" id="A0A8J5X3W8"/>
<feature type="transmembrane region" description="Helical" evidence="1">
    <location>
        <begin position="254"/>
        <end position="276"/>
    </location>
</feature>
<proteinExistence type="predicted"/>
<organism evidence="2 3">
    <name type="scientific">Diacronema lutheri</name>
    <name type="common">Unicellular marine alga</name>
    <name type="synonym">Monochrysis lutheri</name>
    <dbReference type="NCBI Taxonomy" id="2081491"/>
    <lineage>
        <taxon>Eukaryota</taxon>
        <taxon>Haptista</taxon>
        <taxon>Haptophyta</taxon>
        <taxon>Pavlovophyceae</taxon>
        <taxon>Pavlovales</taxon>
        <taxon>Pavlovaceae</taxon>
        <taxon>Diacronema</taxon>
    </lineage>
</organism>
<keyword evidence="1" id="KW-0812">Transmembrane</keyword>
<sequence>MEWPLQPVSESSGLRSRAARSRINAPEQLAWWLRVRRTRAQLVRFHRRIGSPRAVTATNERLGATRDFFEYYERRPRQARQSLGHVQDMRRLVFTITTLERGTLTQPDEIIAFAAADAGHQLVWQMADQSVLAPITAELQQWADLDLSIAVCAVPGSVTFDLNLPSAAEGSLRVRADFAISTVKGADEEQLLLGTLRVRLEADADERVVRQVLEAAEPARRSRAELHEAAAAIAERQAMLNAPAYRRDVAHARAAMRAALAVLVLALASASALFAFRLGRVSA</sequence>
<evidence type="ECO:0000313" key="2">
    <source>
        <dbReference type="EMBL" id="KAG8458733.1"/>
    </source>
</evidence>
<name>A0A8J5X3W8_DIALT</name>
<gene>
    <name evidence="2" type="ORF">KFE25_012931</name>
</gene>
<dbReference type="OMA" id="TRDFFEY"/>
<reference evidence="2" key="1">
    <citation type="submission" date="2021-05" db="EMBL/GenBank/DDBJ databases">
        <title>The genome of the haptophyte Pavlova lutheri (Diacronema luteri, Pavlovales) - a model for lipid biosynthesis in eukaryotic algae.</title>
        <authorList>
            <person name="Hulatt C.J."/>
            <person name="Posewitz M.C."/>
        </authorList>
    </citation>
    <scope>NUCLEOTIDE SEQUENCE</scope>
    <source>
        <strain evidence="2">NIVA-4/92</strain>
    </source>
</reference>
<keyword evidence="1" id="KW-0472">Membrane</keyword>
<evidence type="ECO:0000313" key="3">
    <source>
        <dbReference type="Proteomes" id="UP000751190"/>
    </source>
</evidence>
<accession>A0A8J5X3W8</accession>
<keyword evidence="3" id="KW-1185">Reference proteome</keyword>